<gene>
    <name evidence="11" type="ORF">CTZ28_28305</name>
</gene>
<dbReference type="InterPro" id="IPR050388">
    <property type="entry name" value="ABC_Ni/Peptide_Import"/>
</dbReference>
<dbReference type="RefSeq" id="WP_121892570.1">
    <property type="nucleotide sequence ID" value="NZ_PENI01000021.1"/>
</dbReference>
<dbReference type="InterPro" id="IPR003439">
    <property type="entry name" value="ABC_transporter-like_ATP-bd"/>
</dbReference>
<keyword evidence="5" id="KW-0997">Cell inner membrane</keyword>
<accession>A0A3M0I1G5</accession>
<evidence type="ECO:0000256" key="5">
    <source>
        <dbReference type="ARBA" id="ARBA00022519"/>
    </source>
</evidence>
<protein>
    <submittedName>
        <fullName evidence="11">Peptide ABC transporter ATP-binding protein</fullName>
    </submittedName>
</protein>
<dbReference type="GO" id="GO:0005886">
    <property type="term" value="C:plasma membrane"/>
    <property type="evidence" value="ECO:0007669"/>
    <property type="project" value="UniProtKB-SubCell"/>
</dbReference>
<evidence type="ECO:0000313" key="11">
    <source>
        <dbReference type="EMBL" id="RMB82655.1"/>
    </source>
</evidence>
<dbReference type="SMART" id="SM00382">
    <property type="entry name" value="AAA"/>
    <property type="match status" value="1"/>
</dbReference>
<feature type="domain" description="ABC transporter" evidence="10">
    <location>
        <begin position="5"/>
        <end position="253"/>
    </location>
</feature>
<dbReference type="InterPro" id="IPR003593">
    <property type="entry name" value="AAA+_ATPase"/>
</dbReference>
<dbReference type="InterPro" id="IPR027417">
    <property type="entry name" value="P-loop_NTPase"/>
</dbReference>
<name>A0A3M0I1G5_9ACTN</name>
<comment type="caution">
    <text evidence="11">The sequence shown here is derived from an EMBL/GenBank/DDBJ whole genome shotgun (WGS) entry which is preliminary data.</text>
</comment>
<evidence type="ECO:0000256" key="6">
    <source>
        <dbReference type="ARBA" id="ARBA00022741"/>
    </source>
</evidence>
<evidence type="ECO:0000256" key="1">
    <source>
        <dbReference type="ARBA" id="ARBA00004202"/>
    </source>
</evidence>
<evidence type="ECO:0000256" key="2">
    <source>
        <dbReference type="ARBA" id="ARBA00005417"/>
    </source>
</evidence>
<keyword evidence="8" id="KW-1278">Translocase</keyword>
<evidence type="ECO:0000256" key="3">
    <source>
        <dbReference type="ARBA" id="ARBA00022448"/>
    </source>
</evidence>
<dbReference type="CDD" id="cd03257">
    <property type="entry name" value="ABC_NikE_OppD_transporters"/>
    <property type="match status" value="1"/>
</dbReference>
<evidence type="ECO:0000259" key="10">
    <source>
        <dbReference type="PROSITE" id="PS50893"/>
    </source>
</evidence>
<dbReference type="PANTHER" id="PTHR43297:SF14">
    <property type="entry name" value="ATPASE AAA-TYPE CORE DOMAIN-CONTAINING PROTEIN"/>
    <property type="match status" value="1"/>
</dbReference>
<evidence type="ECO:0000256" key="4">
    <source>
        <dbReference type="ARBA" id="ARBA00022475"/>
    </source>
</evidence>
<keyword evidence="9" id="KW-0472">Membrane</keyword>
<dbReference type="Proteomes" id="UP000270471">
    <property type="component" value="Unassembled WGS sequence"/>
</dbReference>
<keyword evidence="6" id="KW-0547">Nucleotide-binding</keyword>
<dbReference type="PROSITE" id="PS50893">
    <property type="entry name" value="ABC_TRANSPORTER_2"/>
    <property type="match status" value="1"/>
</dbReference>
<dbReference type="EMBL" id="PENI01000021">
    <property type="protein sequence ID" value="RMB82655.1"/>
    <property type="molecule type" value="Genomic_DNA"/>
</dbReference>
<sequence>MSTGLRVDGLRVTVRSGAAERTVVDDVSFAVEAGGALGIVGESGSGKSMTLRAVIGLLPERARVTAGTATAFGATRTLGPRGLRDAGPGHVGMVFQDPLSALDPLTRVGAQVREVCRVAGDGRRSARERATALLEQVGLPDPDDLARRYPHELSGGQRQRVVIALALAARPRILLCDEPTTALDVTVQATILRLLADLRRELGLTVVLVSHDLAVVTSLCASLTVLRHGRVTEAGTVTDLLTAPRHPYTRELSDAARALELEAP</sequence>
<organism evidence="11 12">
    <name type="scientific">Streptomyces shenzhenensis</name>
    <dbReference type="NCBI Taxonomy" id="943815"/>
    <lineage>
        <taxon>Bacteria</taxon>
        <taxon>Bacillati</taxon>
        <taxon>Actinomycetota</taxon>
        <taxon>Actinomycetes</taxon>
        <taxon>Kitasatosporales</taxon>
        <taxon>Streptomycetaceae</taxon>
        <taxon>Streptomyces</taxon>
    </lineage>
</organism>
<dbReference type="AlphaFoldDB" id="A0A3M0I1G5"/>
<keyword evidence="4" id="KW-1003">Cell membrane</keyword>
<dbReference type="Pfam" id="PF00005">
    <property type="entry name" value="ABC_tran"/>
    <property type="match status" value="1"/>
</dbReference>
<keyword evidence="12" id="KW-1185">Reference proteome</keyword>
<dbReference type="Gene3D" id="3.40.50.300">
    <property type="entry name" value="P-loop containing nucleotide triphosphate hydrolases"/>
    <property type="match status" value="1"/>
</dbReference>
<dbReference type="OrthoDB" id="8481147at2"/>
<keyword evidence="7 11" id="KW-0067">ATP-binding</keyword>
<reference evidence="11 12" key="1">
    <citation type="submission" date="2017-11" db="EMBL/GenBank/DDBJ databases">
        <title>Draft genome of actinobacteria isolated from guarana (Paullinia cupana (Mart.) Ducke.</title>
        <authorList>
            <person name="Siqueira K.A."/>
            <person name="Liotti R.G."/>
            <person name="Mendes T.A.O."/>
            <person name="Soares M.A."/>
        </authorList>
    </citation>
    <scope>NUCLEOTIDE SEQUENCE [LARGE SCALE GENOMIC DNA]</scope>
    <source>
        <strain evidence="11 12">193</strain>
    </source>
</reference>
<comment type="similarity">
    <text evidence="2">Belongs to the ABC transporter superfamily.</text>
</comment>
<dbReference type="GO" id="GO:0005524">
    <property type="term" value="F:ATP binding"/>
    <property type="evidence" value="ECO:0007669"/>
    <property type="project" value="UniProtKB-KW"/>
</dbReference>
<evidence type="ECO:0000313" key="12">
    <source>
        <dbReference type="Proteomes" id="UP000270471"/>
    </source>
</evidence>
<evidence type="ECO:0000256" key="8">
    <source>
        <dbReference type="ARBA" id="ARBA00022967"/>
    </source>
</evidence>
<keyword evidence="3" id="KW-0813">Transport</keyword>
<dbReference type="PROSITE" id="PS00211">
    <property type="entry name" value="ABC_TRANSPORTER_1"/>
    <property type="match status" value="1"/>
</dbReference>
<evidence type="ECO:0000256" key="9">
    <source>
        <dbReference type="ARBA" id="ARBA00023136"/>
    </source>
</evidence>
<dbReference type="SUPFAM" id="SSF52540">
    <property type="entry name" value="P-loop containing nucleoside triphosphate hydrolases"/>
    <property type="match status" value="1"/>
</dbReference>
<dbReference type="PANTHER" id="PTHR43297">
    <property type="entry name" value="OLIGOPEPTIDE TRANSPORT ATP-BINDING PROTEIN APPD"/>
    <property type="match status" value="1"/>
</dbReference>
<proteinExistence type="inferred from homology"/>
<dbReference type="GO" id="GO:0016887">
    <property type="term" value="F:ATP hydrolysis activity"/>
    <property type="evidence" value="ECO:0007669"/>
    <property type="project" value="InterPro"/>
</dbReference>
<comment type="subcellular location">
    <subcellularLocation>
        <location evidence="1">Cell membrane</location>
        <topology evidence="1">Peripheral membrane protein</topology>
    </subcellularLocation>
</comment>
<evidence type="ECO:0000256" key="7">
    <source>
        <dbReference type="ARBA" id="ARBA00022840"/>
    </source>
</evidence>
<dbReference type="InterPro" id="IPR017871">
    <property type="entry name" value="ABC_transporter-like_CS"/>
</dbReference>